<evidence type="ECO:0000256" key="4">
    <source>
        <dbReference type="PROSITE-ProRule" id="PRU00192"/>
    </source>
</evidence>
<feature type="non-terminal residue" evidence="6">
    <location>
        <position position="347"/>
    </location>
</feature>
<protein>
    <recommendedName>
        <fullName evidence="2">SH3 domain-containing YSC84-like protein 1</fullName>
    </recommendedName>
</protein>
<comment type="similarity">
    <text evidence="1">Belongs to the SH3YL1 family.</text>
</comment>
<dbReference type="GO" id="GO:0035091">
    <property type="term" value="F:phosphatidylinositol binding"/>
    <property type="evidence" value="ECO:0007669"/>
    <property type="project" value="TreeGrafter"/>
</dbReference>
<dbReference type="Gene3D" id="2.30.30.40">
    <property type="entry name" value="SH3 Domains"/>
    <property type="match status" value="1"/>
</dbReference>
<feature type="non-terminal residue" evidence="6">
    <location>
        <position position="1"/>
    </location>
</feature>
<dbReference type="CDD" id="cd11841">
    <property type="entry name" value="SH3_SH3YL1_like"/>
    <property type="match status" value="1"/>
</dbReference>
<dbReference type="PANTHER" id="PTHR15629">
    <property type="entry name" value="SH3YL1 PROTEIN"/>
    <property type="match status" value="1"/>
</dbReference>
<dbReference type="SMART" id="SM00326">
    <property type="entry name" value="SH3"/>
    <property type="match status" value="1"/>
</dbReference>
<name>A0A7L2D174_CATFU</name>
<dbReference type="EMBL" id="VWYD01013615">
    <property type="protein sequence ID" value="NXQ43403.1"/>
    <property type="molecule type" value="Genomic_DNA"/>
</dbReference>
<proteinExistence type="inferred from homology"/>
<dbReference type="AlphaFoldDB" id="A0A7L2D174"/>
<dbReference type="InterPro" id="IPR036028">
    <property type="entry name" value="SH3-like_dom_sf"/>
</dbReference>
<feature type="domain" description="SH3" evidence="5">
    <location>
        <begin position="288"/>
        <end position="347"/>
    </location>
</feature>
<dbReference type="SUPFAM" id="SSF50044">
    <property type="entry name" value="SH3-domain"/>
    <property type="match status" value="1"/>
</dbReference>
<dbReference type="InterPro" id="IPR051702">
    <property type="entry name" value="SH3_domain_YSC84-like"/>
</dbReference>
<accession>A0A7L2D174</accession>
<evidence type="ECO:0000256" key="3">
    <source>
        <dbReference type="ARBA" id="ARBA00022443"/>
    </source>
</evidence>
<dbReference type="InterPro" id="IPR033643">
    <property type="entry name" value="SYLF_SH3YL1-like"/>
</dbReference>
<dbReference type="Pfam" id="PF04366">
    <property type="entry name" value="Ysc84"/>
    <property type="match status" value="1"/>
</dbReference>
<evidence type="ECO:0000313" key="7">
    <source>
        <dbReference type="Proteomes" id="UP000519684"/>
    </source>
</evidence>
<dbReference type="InterPro" id="IPR007461">
    <property type="entry name" value="Ysc84_actin-binding"/>
</dbReference>
<keyword evidence="3 4" id="KW-0728">SH3 domain</keyword>
<dbReference type="InterPro" id="IPR001452">
    <property type="entry name" value="SH3_domain"/>
</dbReference>
<sequence>VNNPIPSNLKSEAKKAAKILREFTEITSRNGPDKIIPPHVIAKAKGLAVLSVIKAGFLVTARGGSGIVLARLPNGAWSAPSAIGIAGLGGGFEIGIEVSDLVIILNHERAVEAFAKGGNLTLGGNLTVAIGPLGRNLEGDVALRSSAAVYTYCKSRGLFAGVSLEGTCLIERKETNRKFYGQDIRASAILLGDVPLPAQADDLYEILASFTEVYENEEQKNNPGKSVREQRRVCAFLLHIENALALFLPCTFPNNSELWFGCYSSIGTSRQFACTSSLWSVFTDNSQSDPVEVTALYSFEGQQPGDLTFKAGDRITVTTKTNSQFDWWEGSIGGKTGIFPANYVAIS</sequence>
<dbReference type="FunFam" id="2.30.30.40:FF:000100">
    <property type="entry name" value="SH3 domain-containing YSC84-like protein 1"/>
    <property type="match status" value="1"/>
</dbReference>
<dbReference type="InterPro" id="IPR035511">
    <property type="entry name" value="SH3YL1_SH3"/>
</dbReference>
<dbReference type="Pfam" id="PF00018">
    <property type="entry name" value="SH3_1"/>
    <property type="match status" value="1"/>
</dbReference>
<dbReference type="PRINTS" id="PR00452">
    <property type="entry name" value="SH3DOMAIN"/>
</dbReference>
<dbReference type="PANTHER" id="PTHR15629:SF2">
    <property type="entry name" value="SH3 DOMAIN-CONTAINING YSC84-LIKE PROTEIN 1"/>
    <property type="match status" value="1"/>
</dbReference>
<gene>
    <name evidence="6" type="primary">Sh3yl1</name>
    <name evidence="6" type="ORF">CATFUS_R00950</name>
</gene>
<organism evidence="6 7">
    <name type="scientific">Catharus fuscescens</name>
    <name type="common">Veery</name>
    <name type="synonym">Turdus fuscescens</name>
    <dbReference type="NCBI Taxonomy" id="159581"/>
    <lineage>
        <taxon>Eukaryota</taxon>
        <taxon>Metazoa</taxon>
        <taxon>Chordata</taxon>
        <taxon>Craniata</taxon>
        <taxon>Vertebrata</taxon>
        <taxon>Euteleostomi</taxon>
        <taxon>Archelosauria</taxon>
        <taxon>Archosauria</taxon>
        <taxon>Dinosauria</taxon>
        <taxon>Saurischia</taxon>
        <taxon>Theropoda</taxon>
        <taxon>Coelurosauria</taxon>
        <taxon>Aves</taxon>
        <taxon>Neognathae</taxon>
        <taxon>Neoaves</taxon>
        <taxon>Telluraves</taxon>
        <taxon>Australaves</taxon>
        <taxon>Passeriformes</taxon>
        <taxon>Turdidae</taxon>
        <taxon>Catharus</taxon>
    </lineage>
</organism>
<evidence type="ECO:0000256" key="1">
    <source>
        <dbReference type="ARBA" id="ARBA00007761"/>
    </source>
</evidence>
<dbReference type="CDD" id="cd11525">
    <property type="entry name" value="SYLF_SH3YL1_like"/>
    <property type="match status" value="1"/>
</dbReference>
<evidence type="ECO:0000259" key="5">
    <source>
        <dbReference type="PROSITE" id="PS50002"/>
    </source>
</evidence>
<dbReference type="PROSITE" id="PS50002">
    <property type="entry name" value="SH3"/>
    <property type="match status" value="1"/>
</dbReference>
<dbReference type="GO" id="GO:0032587">
    <property type="term" value="C:ruffle membrane"/>
    <property type="evidence" value="ECO:0007669"/>
    <property type="project" value="TreeGrafter"/>
</dbReference>
<dbReference type="GO" id="GO:1900027">
    <property type="term" value="P:regulation of ruffle assembly"/>
    <property type="evidence" value="ECO:0007669"/>
    <property type="project" value="TreeGrafter"/>
</dbReference>
<dbReference type="Proteomes" id="UP000519684">
    <property type="component" value="Unassembled WGS sequence"/>
</dbReference>
<keyword evidence="7" id="KW-1185">Reference proteome</keyword>
<comment type="caution">
    <text evidence="6">The sequence shown here is derived from an EMBL/GenBank/DDBJ whole genome shotgun (WGS) entry which is preliminary data.</text>
</comment>
<reference evidence="6 7" key="1">
    <citation type="submission" date="2019-09" db="EMBL/GenBank/DDBJ databases">
        <title>Bird 10,000 Genomes (B10K) Project - Family phase.</title>
        <authorList>
            <person name="Zhang G."/>
        </authorList>
    </citation>
    <scope>NUCLEOTIDE SEQUENCE [LARGE SCALE GENOMIC DNA]</scope>
    <source>
        <strain evidence="6">B10K-DU-001-17</strain>
        <tissue evidence="6">Muscle</tissue>
    </source>
</reference>
<evidence type="ECO:0000313" key="6">
    <source>
        <dbReference type="EMBL" id="NXQ43403.1"/>
    </source>
</evidence>
<evidence type="ECO:0000256" key="2">
    <source>
        <dbReference type="ARBA" id="ARBA00019109"/>
    </source>
</evidence>